<evidence type="ECO:0000313" key="2">
    <source>
        <dbReference type="Proteomes" id="UP001055811"/>
    </source>
</evidence>
<reference evidence="1 2" key="2">
    <citation type="journal article" date="2022" name="Mol. Ecol. Resour.">
        <title>The genomes of chicory, endive, great burdock and yacon provide insights into Asteraceae paleo-polyploidization history and plant inulin production.</title>
        <authorList>
            <person name="Fan W."/>
            <person name="Wang S."/>
            <person name="Wang H."/>
            <person name="Wang A."/>
            <person name="Jiang F."/>
            <person name="Liu H."/>
            <person name="Zhao H."/>
            <person name="Xu D."/>
            <person name="Zhang Y."/>
        </authorList>
    </citation>
    <scope>NUCLEOTIDE SEQUENCE [LARGE SCALE GENOMIC DNA]</scope>
    <source>
        <strain evidence="2">cv. Punajuju</strain>
        <tissue evidence="1">Leaves</tissue>
    </source>
</reference>
<reference evidence="2" key="1">
    <citation type="journal article" date="2022" name="Mol. Ecol. Resour.">
        <title>The genomes of chicory, endive, great burdock and yacon provide insights into Asteraceae palaeo-polyploidization history and plant inulin production.</title>
        <authorList>
            <person name="Fan W."/>
            <person name="Wang S."/>
            <person name="Wang H."/>
            <person name="Wang A."/>
            <person name="Jiang F."/>
            <person name="Liu H."/>
            <person name="Zhao H."/>
            <person name="Xu D."/>
            <person name="Zhang Y."/>
        </authorList>
    </citation>
    <scope>NUCLEOTIDE SEQUENCE [LARGE SCALE GENOMIC DNA]</scope>
    <source>
        <strain evidence="2">cv. Punajuju</strain>
    </source>
</reference>
<protein>
    <submittedName>
        <fullName evidence="1">Uncharacterized protein</fullName>
    </submittedName>
</protein>
<name>A0ACB9CYR0_CICIN</name>
<dbReference type="Proteomes" id="UP001055811">
    <property type="component" value="Linkage Group LG05"/>
</dbReference>
<evidence type="ECO:0000313" key="1">
    <source>
        <dbReference type="EMBL" id="KAI3739464.1"/>
    </source>
</evidence>
<sequence length="198" mass="22498">MDGRERGGGAVVLVSNEDDLSRREKTEGGLQGWNSDDDLQGWNRIFKARTVTGQGRSRAHRGIQNCGKQIMIAVIISESINGRFVSGFDFNVYKAHNMKATEQNLRLKFAQNGERVKAEDFGAEEGEMLKEENEQEEELFDQVGDCLGRTSEEKRKAICMDVKDVLVIVFNSRPSNFQEFFKWVAEVRQREDSGQTLK</sequence>
<organism evidence="1 2">
    <name type="scientific">Cichorium intybus</name>
    <name type="common">Chicory</name>
    <dbReference type="NCBI Taxonomy" id="13427"/>
    <lineage>
        <taxon>Eukaryota</taxon>
        <taxon>Viridiplantae</taxon>
        <taxon>Streptophyta</taxon>
        <taxon>Embryophyta</taxon>
        <taxon>Tracheophyta</taxon>
        <taxon>Spermatophyta</taxon>
        <taxon>Magnoliopsida</taxon>
        <taxon>eudicotyledons</taxon>
        <taxon>Gunneridae</taxon>
        <taxon>Pentapetalae</taxon>
        <taxon>asterids</taxon>
        <taxon>campanulids</taxon>
        <taxon>Asterales</taxon>
        <taxon>Asteraceae</taxon>
        <taxon>Cichorioideae</taxon>
        <taxon>Cichorieae</taxon>
        <taxon>Cichoriinae</taxon>
        <taxon>Cichorium</taxon>
    </lineage>
</organism>
<dbReference type="EMBL" id="CM042013">
    <property type="protein sequence ID" value="KAI3739464.1"/>
    <property type="molecule type" value="Genomic_DNA"/>
</dbReference>
<keyword evidence="2" id="KW-1185">Reference proteome</keyword>
<gene>
    <name evidence="1" type="ORF">L2E82_29869</name>
</gene>
<comment type="caution">
    <text evidence="1">The sequence shown here is derived from an EMBL/GenBank/DDBJ whole genome shotgun (WGS) entry which is preliminary data.</text>
</comment>
<proteinExistence type="predicted"/>
<accession>A0ACB9CYR0</accession>